<dbReference type="Proteomes" id="UP000053647">
    <property type="component" value="Unassembled WGS sequence"/>
</dbReference>
<protein>
    <submittedName>
        <fullName evidence="5">Uncharacterized protein</fullName>
    </submittedName>
</protein>
<dbReference type="SUPFAM" id="SSF51735">
    <property type="entry name" value="NAD(P)-binding Rossmann-fold domains"/>
    <property type="match status" value="1"/>
</dbReference>
<dbReference type="PANTHER" id="PTHR43976">
    <property type="entry name" value="SHORT CHAIN DEHYDROGENASE"/>
    <property type="match status" value="1"/>
</dbReference>
<evidence type="ECO:0000313" key="5">
    <source>
        <dbReference type="EMBL" id="KIJ12857.1"/>
    </source>
</evidence>
<dbReference type="AlphaFoldDB" id="A0A0C9TZ79"/>
<name>A0A0C9TZ79_PAXIN</name>
<dbReference type="HOGENOM" id="CLU_010194_2_9_1"/>
<reference evidence="5 6" key="1">
    <citation type="submission" date="2014-06" db="EMBL/GenBank/DDBJ databases">
        <authorList>
            <consortium name="DOE Joint Genome Institute"/>
            <person name="Kuo A."/>
            <person name="Kohler A."/>
            <person name="Nagy L.G."/>
            <person name="Floudas D."/>
            <person name="Copeland A."/>
            <person name="Barry K.W."/>
            <person name="Cichocki N."/>
            <person name="Veneault-Fourrey C."/>
            <person name="LaButti K."/>
            <person name="Lindquist E.A."/>
            <person name="Lipzen A."/>
            <person name="Lundell T."/>
            <person name="Morin E."/>
            <person name="Murat C."/>
            <person name="Sun H."/>
            <person name="Tunlid A."/>
            <person name="Henrissat B."/>
            <person name="Grigoriev I.V."/>
            <person name="Hibbett D.S."/>
            <person name="Martin F."/>
            <person name="Nordberg H.P."/>
            <person name="Cantor M.N."/>
            <person name="Hua S.X."/>
        </authorList>
    </citation>
    <scope>NUCLEOTIDE SEQUENCE [LARGE SCALE GENOMIC DNA]</scope>
    <source>
        <strain evidence="5 6">ATCC 200175</strain>
    </source>
</reference>
<dbReference type="InterPro" id="IPR051911">
    <property type="entry name" value="SDR_oxidoreductase"/>
</dbReference>
<dbReference type="GO" id="GO:0016491">
    <property type="term" value="F:oxidoreductase activity"/>
    <property type="evidence" value="ECO:0007669"/>
    <property type="project" value="UniProtKB-KW"/>
</dbReference>
<evidence type="ECO:0000256" key="2">
    <source>
        <dbReference type="ARBA" id="ARBA00022857"/>
    </source>
</evidence>
<reference evidence="6" key="2">
    <citation type="submission" date="2015-01" db="EMBL/GenBank/DDBJ databases">
        <title>Evolutionary Origins and Diversification of the Mycorrhizal Mutualists.</title>
        <authorList>
            <consortium name="DOE Joint Genome Institute"/>
            <consortium name="Mycorrhizal Genomics Consortium"/>
            <person name="Kohler A."/>
            <person name="Kuo A."/>
            <person name="Nagy L.G."/>
            <person name="Floudas D."/>
            <person name="Copeland A."/>
            <person name="Barry K.W."/>
            <person name="Cichocki N."/>
            <person name="Veneault-Fourrey C."/>
            <person name="LaButti K."/>
            <person name="Lindquist E.A."/>
            <person name="Lipzen A."/>
            <person name="Lundell T."/>
            <person name="Morin E."/>
            <person name="Murat C."/>
            <person name="Riley R."/>
            <person name="Ohm R."/>
            <person name="Sun H."/>
            <person name="Tunlid A."/>
            <person name="Henrissat B."/>
            <person name="Grigoriev I.V."/>
            <person name="Hibbett D.S."/>
            <person name="Martin F."/>
        </authorList>
    </citation>
    <scope>NUCLEOTIDE SEQUENCE [LARGE SCALE GENOMIC DNA]</scope>
    <source>
        <strain evidence="6">ATCC 200175</strain>
    </source>
</reference>
<keyword evidence="6" id="KW-1185">Reference proteome</keyword>
<accession>A0A0C9TZ79</accession>
<evidence type="ECO:0000256" key="3">
    <source>
        <dbReference type="ARBA" id="ARBA00023002"/>
    </source>
</evidence>
<dbReference type="PROSITE" id="PS00061">
    <property type="entry name" value="ADH_SHORT"/>
    <property type="match status" value="1"/>
</dbReference>
<dbReference type="InterPro" id="IPR002347">
    <property type="entry name" value="SDR_fam"/>
</dbReference>
<dbReference type="Gene3D" id="3.40.50.720">
    <property type="entry name" value="NAD(P)-binding Rossmann-like Domain"/>
    <property type="match status" value="1"/>
</dbReference>
<dbReference type="CDD" id="cd05374">
    <property type="entry name" value="17beta-HSD-like_SDR_c"/>
    <property type="match status" value="1"/>
</dbReference>
<comment type="similarity">
    <text evidence="1 4">Belongs to the short-chain dehydrogenases/reductases (SDR) family.</text>
</comment>
<evidence type="ECO:0000313" key="6">
    <source>
        <dbReference type="Proteomes" id="UP000053647"/>
    </source>
</evidence>
<evidence type="ECO:0000256" key="4">
    <source>
        <dbReference type="RuleBase" id="RU000363"/>
    </source>
</evidence>
<proteinExistence type="inferred from homology"/>
<keyword evidence="3" id="KW-0560">Oxidoreductase</keyword>
<organism evidence="5 6">
    <name type="scientific">Paxillus involutus ATCC 200175</name>
    <dbReference type="NCBI Taxonomy" id="664439"/>
    <lineage>
        <taxon>Eukaryota</taxon>
        <taxon>Fungi</taxon>
        <taxon>Dikarya</taxon>
        <taxon>Basidiomycota</taxon>
        <taxon>Agaricomycotina</taxon>
        <taxon>Agaricomycetes</taxon>
        <taxon>Agaricomycetidae</taxon>
        <taxon>Boletales</taxon>
        <taxon>Paxilineae</taxon>
        <taxon>Paxillaceae</taxon>
        <taxon>Paxillus</taxon>
    </lineage>
</organism>
<dbReference type="InterPro" id="IPR020904">
    <property type="entry name" value="Sc_DH/Rdtase_CS"/>
</dbReference>
<dbReference type="PRINTS" id="PR00081">
    <property type="entry name" value="GDHRDH"/>
</dbReference>
<dbReference type="EMBL" id="KN819359">
    <property type="protein sequence ID" value="KIJ12857.1"/>
    <property type="molecule type" value="Genomic_DNA"/>
</dbReference>
<gene>
    <name evidence="5" type="ORF">PAXINDRAFT_177132</name>
</gene>
<dbReference type="InterPro" id="IPR036291">
    <property type="entry name" value="NAD(P)-bd_dom_sf"/>
</dbReference>
<evidence type="ECO:0000256" key="1">
    <source>
        <dbReference type="ARBA" id="ARBA00006484"/>
    </source>
</evidence>
<dbReference type="OrthoDB" id="1274115at2759"/>
<sequence>MHTPKVWLITGASSGFGNAMTELVLSKGDIVVATLRKPEVLKELATRYPKDRLLVLEVDVTKQADIDRAFATTKEAFGRLDVVFNNAGSAIFGEVEATPIESARALFEVNFWGIVNVSRAAVKFFREVNEPGKGGVLLQNSSVSGFLGPPGLAYYCASKHAVEGFSEALASELLPDWNIRVCIIEPGAFKTNTIGATTVYPAHPAYDESSVTSVLRASMGGLSFGGDPDKFSETIYRMVAGDEIPLYLPMGRDALAMLRGRVKQLGEVLSDAAPWSVDLKLKARL</sequence>
<dbReference type="PANTHER" id="PTHR43976:SF16">
    <property type="entry name" value="SHORT-CHAIN DEHYDROGENASE_REDUCTASE FAMILY PROTEIN"/>
    <property type="match status" value="1"/>
</dbReference>
<keyword evidence="2" id="KW-0521">NADP</keyword>
<dbReference type="Pfam" id="PF00106">
    <property type="entry name" value="adh_short"/>
    <property type="match status" value="1"/>
</dbReference>
<dbReference type="PRINTS" id="PR00080">
    <property type="entry name" value="SDRFAMILY"/>
</dbReference>